<keyword evidence="2" id="KW-1277">Toxin-antitoxin system</keyword>
<reference evidence="9" key="2">
    <citation type="journal article" date="2012" name="PLoS ONE">
        <title>A Deeply Branching Thermophilic Bacterium with an Ancient Acetyl-CoA Pathway Dominates a Subsurface Ecosystem.</title>
        <authorList>
            <person name="Takami H."/>
            <person name="Noguchi H."/>
            <person name="Takaki Y."/>
            <person name="Uchiyama I."/>
            <person name="Toyoda A."/>
            <person name="Nishi S."/>
            <person name="Chee G.-J."/>
            <person name="Arai W."/>
            <person name="Nunoura T."/>
            <person name="Itoh T."/>
            <person name="Hattori M."/>
            <person name="Takai K."/>
        </authorList>
    </citation>
    <scope>NUCLEOTIDE SEQUENCE</scope>
</reference>
<keyword evidence="6" id="KW-0460">Magnesium</keyword>
<dbReference type="EMBL" id="AP011637">
    <property type="protein sequence ID" value="BAL52697.1"/>
    <property type="molecule type" value="Genomic_DNA"/>
</dbReference>
<evidence type="ECO:0000256" key="2">
    <source>
        <dbReference type="ARBA" id="ARBA00022649"/>
    </source>
</evidence>
<evidence type="ECO:0000256" key="5">
    <source>
        <dbReference type="ARBA" id="ARBA00022801"/>
    </source>
</evidence>
<dbReference type="InterPro" id="IPR050556">
    <property type="entry name" value="Type_II_TA_system_RNase"/>
</dbReference>
<reference evidence="9" key="1">
    <citation type="journal article" date="2005" name="Environ. Microbiol.">
        <title>Genetic and functional properties of uncultivated thermophilic crenarchaeotes from a subsurface gold mine as revealed by analysis of genome fragments.</title>
        <authorList>
            <person name="Nunoura T."/>
            <person name="Hirayama H."/>
            <person name="Takami H."/>
            <person name="Oida H."/>
            <person name="Nishi S."/>
            <person name="Shimamura S."/>
            <person name="Suzuki Y."/>
            <person name="Inagaki F."/>
            <person name="Takai K."/>
            <person name="Nealson K.H."/>
            <person name="Horikoshi K."/>
        </authorList>
    </citation>
    <scope>NUCLEOTIDE SEQUENCE</scope>
</reference>
<keyword evidence="5" id="KW-0378">Hydrolase</keyword>
<evidence type="ECO:0000256" key="1">
    <source>
        <dbReference type="ARBA" id="ARBA00001946"/>
    </source>
</evidence>
<dbReference type="HAMAP" id="MF_00265">
    <property type="entry name" value="VapC_Nob1"/>
    <property type="match status" value="1"/>
</dbReference>
<sequence length="149" mass="16427">MRNEIESAEAPKLYLFDTSAILALTDQEEGAEEVEQLLQRAEAAQCRLAACSITLMELYYVALQEKGEDEAARLVALVKAWPLRWVYPDEKTLLQAGRLKASYRLSVADALIAAVAKLHQATLVHKDPELAALAGEVELLTLPLKKPQA</sequence>
<dbReference type="PANTHER" id="PTHR33653:SF1">
    <property type="entry name" value="RIBONUCLEASE VAPC2"/>
    <property type="match status" value="1"/>
</dbReference>
<organism evidence="9">
    <name type="scientific">uncultured prokaryote</name>
    <dbReference type="NCBI Taxonomy" id="198431"/>
    <lineage>
        <taxon>unclassified sequences</taxon>
        <taxon>environmental samples</taxon>
    </lineage>
</organism>
<name>H5S961_9ZZZZ</name>
<protein>
    <submittedName>
        <fullName evidence="9">PilT domain-containing protein</fullName>
    </submittedName>
</protein>
<dbReference type="InterPro" id="IPR002716">
    <property type="entry name" value="PIN_dom"/>
</dbReference>
<evidence type="ECO:0000256" key="7">
    <source>
        <dbReference type="ARBA" id="ARBA00038093"/>
    </source>
</evidence>
<evidence type="ECO:0000259" key="8">
    <source>
        <dbReference type="Pfam" id="PF01850"/>
    </source>
</evidence>
<comment type="cofactor">
    <cofactor evidence="1">
        <name>Mg(2+)</name>
        <dbReference type="ChEBI" id="CHEBI:18420"/>
    </cofactor>
</comment>
<evidence type="ECO:0000256" key="3">
    <source>
        <dbReference type="ARBA" id="ARBA00022722"/>
    </source>
</evidence>
<dbReference type="InterPro" id="IPR022907">
    <property type="entry name" value="VapC_family"/>
</dbReference>
<dbReference type="PANTHER" id="PTHR33653">
    <property type="entry name" value="RIBONUCLEASE VAPC2"/>
    <property type="match status" value="1"/>
</dbReference>
<dbReference type="AlphaFoldDB" id="H5S961"/>
<keyword evidence="4" id="KW-0479">Metal-binding</keyword>
<feature type="domain" description="PIN" evidence="8">
    <location>
        <begin position="14"/>
        <end position="135"/>
    </location>
</feature>
<dbReference type="InterPro" id="IPR029060">
    <property type="entry name" value="PIN-like_dom_sf"/>
</dbReference>
<dbReference type="Pfam" id="PF01850">
    <property type="entry name" value="PIN"/>
    <property type="match status" value="1"/>
</dbReference>
<comment type="similarity">
    <text evidence="7">Belongs to the PINc/VapC protein family.</text>
</comment>
<dbReference type="GO" id="GO:0004540">
    <property type="term" value="F:RNA nuclease activity"/>
    <property type="evidence" value="ECO:0007669"/>
    <property type="project" value="InterPro"/>
</dbReference>
<evidence type="ECO:0000256" key="6">
    <source>
        <dbReference type="ARBA" id="ARBA00022842"/>
    </source>
</evidence>
<keyword evidence="3" id="KW-0540">Nuclease</keyword>
<dbReference type="GO" id="GO:0016787">
    <property type="term" value="F:hydrolase activity"/>
    <property type="evidence" value="ECO:0007669"/>
    <property type="project" value="UniProtKB-KW"/>
</dbReference>
<dbReference type="Gene3D" id="3.40.50.1010">
    <property type="entry name" value="5'-nuclease"/>
    <property type="match status" value="1"/>
</dbReference>
<evidence type="ECO:0000256" key="4">
    <source>
        <dbReference type="ARBA" id="ARBA00022723"/>
    </source>
</evidence>
<dbReference type="SUPFAM" id="SSF88723">
    <property type="entry name" value="PIN domain-like"/>
    <property type="match status" value="1"/>
</dbReference>
<proteinExistence type="inferred from homology"/>
<accession>H5S961</accession>
<dbReference type="GO" id="GO:0046872">
    <property type="term" value="F:metal ion binding"/>
    <property type="evidence" value="ECO:0007669"/>
    <property type="project" value="UniProtKB-KW"/>
</dbReference>
<evidence type="ECO:0000313" key="9">
    <source>
        <dbReference type="EMBL" id="BAL52697.1"/>
    </source>
</evidence>
<gene>
    <name evidence="9" type="ORF">HGMM_F03A04C20</name>
</gene>